<dbReference type="Proteomes" id="UP000499080">
    <property type="component" value="Unassembled WGS sequence"/>
</dbReference>
<comment type="caution">
    <text evidence="2">The sequence shown here is derived from an EMBL/GenBank/DDBJ whole genome shotgun (WGS) entry which is preliminary data.</text>
</comment>
<accession>A0A4Y2NJ13</accession>
<proteinExistence type="predicted"/>
<evidence type="ECO:0000313" key="2">
    <source>
        <dbReference type="EMBL" id="GBN39458.1"/>
    </source>
</evidence>
<sequence length="174" mass="19272">MRTVFIFKGFRPKAVAESRYCPFEFVALLSVSAIRQNPSPNADNGSQFCCIQNIIAKVPLGHALTGKQEVPRKPEISRRREGRHSPAGFRALPPYLAKTADELSAQVRRVCCSLLQSQTRSEAADLSRGRSGFPTSPRDSTGPRRYLSHVANSIVGEEELGNGTSWAAQWYFEC</sequence>
<protein>
    <submittedName>
        <fullName evidence="2">Uncharacterized protein</fullName>
    </submittedName>
</protein>
<feature type="compositionally biased region" description="Basic and acidic residues" evidence="1">
    <location>
        <begin position="69"/>
        <end position="79"/>
    </location>
</feature>
<evidence type="ECO:0000256" key="1">
    <source>
        <dbReference type="SAM" id="MobiDB-lite"/>
    </source>
</evidence>
<dbReference type="EMBL" id="BGPR01009350">
    <property type="protein sequence ID" value="GBN39458.1"/>
    <property type="molecule type" value="Genomic_DNA"/>
</dbReference>
<reference evidence="2 3" key="1">
    <citation type="journal article" date="2019" name="Sci. Rep.">
        <title>Orb-weaving spider Araneus ventricosus genome elucidates the spidroin gene catalogue.</title>
        <authorList>
            <person name="Kono N."/>
            <person name="Nakamura H."/>
            <person name="Ohtoshi R."/>
            <person name="Moran D.A.P."/>
            <person name="Shinohara A."/>
            <person name="Yoshida Y."/>
            <person name="Fujiwara M."/>
            <person name="Mori M."/>
            <person name="Tomita M."/>
            <person name="Arakawa K."/>
        </authorList>
    </citation>
    <scope>NUCLEOTIDE SEQUENCE [LARGE SCALE GENOMIC DNA]</scope>
</reference>
<keyword evidence="3" id="KW-1185">Reference proteome</keyword>
<name>A0A4Y2NJ13_ARAVE</name>
<gene>
    <name evidence="2" type="ORF">AVEN_189149_1</name>
</gene>
<organism evidence="2 3">
    <name type="scientific">Araneus ventricosus</name>
    <name type="common">Orbweaver spider</name>
    <name type="synonym">Epeira ventricosa</name>
    <dbReference type="NCBI Taxonomy" id="182803"/>
    <lineage>
        <taxon>Eukaryota</taxon>
        <taxon>Metazoa</taxon>
        <taxon>Ecdysozoa</taxon>
        <taxon>Arthropoda</taxon>
        <taxon>Chelicerata</taxon>
        <taxon>Arachnida</taxon>
        <taxon>Araneae</taxon>
        <taxon>Araneomorphae</taxon>
        <taxon>Entelegynae</taxon>
        <taxon>Araneoidea</taxon>
        <taxon>Araneidae</taxon>
        <taxon>Araneus</taxon>
    </lineage>
</organism>
<feature type="region of interest" description="Disordered" evidence="1">
    <location>
        <begin position="67"/>
        <end position="89"/>
    </location>
</feature>
<evidence type="ECO:0000313" key="3">
    <source>
        <dbReference type="Proteomes" id="UP000499080"/>
    </source>
</evidence>
<dbReference type="AlphaFoldDB" id="A0A4Y2NJ13"/>
<feature type="region of interest" description="Disordered" evidence="1">
    <location>
        <begin position="123"/>
        <end position="145"/>
    </location>
</feature>